<comment type="caution">
    <text evidence="1">The sequence shown here is derived from an EMBL/GenBank/DDBJ whole genome shotgun (WGS) entry which is preliminary data.</text>
</comment>
<protein>
    <submittedName>
        <fullName evidence="1">Uncharacterized protein</fullName>
    </submittedName>
</protein>
<organism evidence="1">
    <name type="scientific">gut metagenome</name>
    <dbReference type="NCBI Taxonomy" id="749906"/>
    <lineage>
        <taxon>unclassified sequences</taxon>
        <taxon>metagenomes</taxon>
        <taxon>organismal metagenomes</taxon>
    </lineage>
</organism>
<gene>
    <name evidence="1" type="ORF">EVA_10999</name>
</gene>
<reference evidence="1" key="1">
    <citation type="journal article" date="2012" name="PLoS ONE">
        <title>Gene sets for utilization of primary and secondary nutrition supplies in the distal gut of endangered iberian lynx.</title>
        <authorList>
            <person name="Alcaide M."/>
            <person name="Messina E."/>
            <person name="Richter M."/>
            <person name="Bargiela R."/>
            <person name="Peplies J."/>
            <person name="Huws S.A."/>
            <person name="Newbold C.J."/>
            <person name="Golyshin P.N."/>
            <person name="Simon M.A."/>
            <person name="Lopez G."/>
            <person name="Yakimov M.M."/>
            <person name="Ferrer M."/>
        </authorList>
    </citation>
    <scope>NUCLEOTIDE SEQUENCE</scope>
</reference>
<dbReference type="SUPFAM" id="SSF53756">
    <property type="entry name" value="UDP-Glycosyltransferase/glycogen phosphorylase"/>
    <property type="match status" value="1"/>
</dbReference>
<dbReference type="AlphaFoldDB" id="J9CLB7"/>
<sequence length="50" mass="5805">MAKGIHWVLSEADYPALSQAAIEKVRREYSQQSVARRYTDVYNQALAYKK</sequence>
<proteinExistence type="predicted"/>
<evidence type="ECO:0000313" key="1">
    <source>
        <dbReference type="EMBL" id="EJX00896.1"/>
    </source>
</evidence>
<dbReference type="EMBL" id="AMCI01003184">
    <property type="protein sequence ID" value="EJX00896.1"/>
    <property type="molecule type" value="Genomic_DNA"/>
</dbReference>
<name>J9CLB7_9ZZZZ</name>
<accession>J9CLB7</accession>